<reference evidence="2 3" key="1">
    <citation type="submission" date="2017-01" db="EMBL/GenBank/DDBJ databases">
        <authorList>
            <person name="Mah S.A."/>
            <person name="Swanson W.J."/>
            <person name="Moy G.W."/>
            <person name="Vacquier V.D."/>
        </authorList>
    </citation>
    <scope>NUCLEOTIDE SEQUENCE [LARGE SCALE GENOMIC DNA]</scope>
    <source>
        <strain evidence="2 3">CPCC 203464</strain>
    </source>
</reference>
<dbReference type="AlphaFoldDB" id="A0A1N7HB14"/>
<evidence type="ECO:0000256" key="1">
    <source>
        <dbReference type="SAM" id="MobiDB-lite"/>
    </source>
</evidence>
<accession>A0A1N7HB14</accession>
<evidence type="ECO:0000313" key="2">
    <source>
        <dbReference type="EMBL" id="SIS21963.1"/>
    </source>
</evidence>
<name>A0A1N7HB14_9NOCA</name>
<evidence type="ECO:0000313" key="3">
    <source>
        <dbReference type="Proteomes" id="UP000186218"/>
    </source>
</evidence>
<gene>
    <name evidence="2" type="ORF">SAMN05445060_3841</name>
</gene>
<organism evidence="2 3">
    <name type="scientific">Williamsia sterculiae</name>
    <dbReference type="NCBI Taxonomy" id="1344003"/>
    <lineage>
        <taxon>Bacteria</taxon>
        <taxon>Bacillati</taxon>
        <taxon>Actinomycetota</taxon>
        <taxon>Actinomycetes</taxon>
        <taxon>Mycobacteriales</taxon>
        <taxon>Nocardiaceae</taxon>
        <taxon>Williamsia</taxon>
    </lineage>
</organism>
<protein>
    <submittedName>
        <fullName evidence="2">Uncharacterized protein</fullName>
    </submittedName>
</protein>
<proteinExistence type="predicted"/>
<keyword evidence="3" id="KW-1185">Reference proteome</keyword>
<feature type="region of interest" description="Disordered" evidence="1">
    <location>
        <begin position="1"/>
        <end position="46"/>
    </location>
</feature>
<dbReference type="EMBL" id="FTNT01000014">
    <property type="protein sequence ID" value="SIS21963.1"/>
    <property type="molecule type" value="Genomic_DNA"/>
</dbReference>
<feature type="compositionally biased region" description="Basic residues" evidence="1">
    <location>
        <begin position="1"/>
        <end position="12"/>
    </location>
</feature>
<dbReference type="Proteomes" id="UP000186218">
    <property type="component" value="Unassembled WGS sequence"/>
</dbReference>
<sequence>MPPNPKRSRTVRKNAPSAQASARRPIVRVSPSAREHPRPATDPTRPLHIAVAEPATVQYLRESPDIVARQYPDGVGLDDTVITIVEARDWAVASVSVWWAMTGEPATLHHVGPIAREGVSLGAIESHMQTTLPRRPETLSSDLGAALLEALRAEVDAPTSWRTTSPECDAPRSDAIGEAEIWGCRCCGRDRDAQFAPRFESHAEHSGADWVHSEKGVGVCPSCHDILHQPLAPTVDELMFSNRPQCPRCREKQALHLILGMPPGPPPHGAVAGGCVIMDGHMPDWVCGACGEEW</sequence>